<accession>A0ACA9SPQ0</accession>
<organism evidence="1 2">
    <name type="scientific">Racocetra persica</name>
    <dbReference type="NCBI Taxonomy" id="160502"/>
    <lineage>
        <taxon>Eukaryota</taxon>
        <taxon>Fungi</taxon>
        <taxon>Fungi incertae sedis</taxon>
        <taxon>Mucoromycota</taxon>
        <taxon>Glomeromycotina</taxon>
        <taxon>Glomeromycetes</taxon>
        <taxon>Diversisporales</taxon>
        <taxon>Gigasporaceae</taxon>
        <taxon>Racocetra</taxon>
    </lineage>
</organism>
<evidence type="ECO:0000313" key="1">
    <source>
        <dbReference type="EMBL" id="CAG8845870.1"/>
    </source>
</evidence>
<evidence type="ECO:0000313" key="2">
    <source>
        <dbReference type="Proteomes" id="UP000789920"/>
    </source>
</evidence>
<proteinExistence type="predicted"/>
<gene>
    <name evidence="1" type="ORF">RPERSI_LOCUS33860</name>
</gene>
<dbReference type="Proteomes" id="UP000789920">
    <property type="component" value="Unassembled WGS sequence"/>
</dbReference>
<comment type="caution">
    <text evidence="1">The sequence shown here is derived from an EMBL/GenBank/DDBJ whole genome shotgun (WGS) entry which is preliminary data.</text>
</comment>
<sequence>KQTEQPEQPGSVPEQPLPPTNNNNQIYDKAIAEFNHLKEAYIEGFNDSVKKNLNDAVTKINNKLDNINIEKGGIDYEEIKKRQKKH</sequence>
<reference evidence="1" key="1">
    <citation type="submission" date="2021-06" db="EMBL/GenBank/DDBJ databases">
        <authorList>
            <person name="Kallberg Y."/>
            <person name="Tangrot J."/>
            <person name="Rosling A."/>
        </authorList>
    </citation>
    <scope>NUCLEOTIDE SEQUENCE</scope>
    <source>
        <strain evidence="1">MA461A</strain>
    </source>
</reference>
<protein>
    <submittedName>
        <fullName evidence="1">23062_t:CDS:1</fullName>
    </submittedName>
</protein>
<dbReference type="EMBL" id="CAJVQC010148688">
    <property type="protein sequence ID" value="CAG8845870.1"/>
    <property type="molecule type" value="Genomic_DNA"/>
</dbReference>
<feature type="non-terminal residue" evidence="1">
    <location>
        <position position="86"/>
    </location>
</feature>
<keyword evidence="2" id="KW-1185">Reference proteome</keyword>
<name>A0ACA9SPQ0_9GLOM</name>
<feature type="non-terminal residue" evidence="1">
    <location>
        <position position="1"/>
    </location>
</feature>